<dbReference type="Proteomes" id="UP001075354">
    <property type="component" value="Chromosome 7"/>
</dbReference>
<sequence>MQPSTMILVVLVQALVMEAHAKDPCSKDWLRFMLVQSCGMDKRHLQRKKPSVGPSLKKILGELDEEFDNWQMGIPSTFDDDYPVTTGPTSTTAADVRDKEPEARNKTPAVDKPAKGVFMRLFEHPMQLLSESWMGLVLSEPKEMPRRRAIQNAISRCCSESCDEDAFANIC</sequence>
<comment type="caution">
    <text evidence="3">The sequence shown here is derived from an EMBL/GenBank/DDBJ whole genome shotgun (WGS) entry which is preliminary data.</text>
</comment>
<evidence type="ECO:0000313" key="4">
    <source>
        <dbReference type="Proteomes" id="UP001075354"/>
    </source>
</evidence>
<name>A0AAV7XRN8_9NEOP</name>
<feature type="signal peptide" evidence="2">
    <location>
        <begin position="1"/>
        <end position="21"/>
    </location>
</feature>
<accession>A0AAV7XRN8</accession>
<evidence type="ECO:0000256" key="2">
    <source>
        <dbReference type="SAM" id="SignalP"/>
    </source>
</evidence>
<organism evidence="3 4">
    <name type="scientific">Megalurothrips usitatus</name>
    <name type="common">bean blossom thrips</name>
    <dbReference type="NCBI Taxonomy" id="439358"/>
    <lineage>
        <taxon>Eukaryota</taxon>
        <taxon>Metazoa</taxon>
        <taxon>Ecdysozoa</taxon>
        <taxon>Arthropoda</taxon>
        <taxon>Hexapoda</taxon>
        <taxon>Insecta</taxon>
        <taxon>Pterygota</taxon>
        <taxon>Neoptera</taxon>
        <taxon>Paraneoptera</taxon>
        <taxon>Thysanoptera</taxon>
        <taxon>Terebrantia</taxon>
        <taxon>Thripoidea</taxon>
        <taxon>Thripidae</taxon>
        <taxon>Megalurothrips</taxon>
    </lineage>
</organism>
<evidence type="ECO:0000313" key="3">
    <source>
        <dbReference type="EMBL" id="KAJ1526371.1"/>
    </source>
</evidence>
<keyword evidence="4" id="KW-1185">Reference proteome</keyword>
<proteinExistence type="predicted"/>
<dbReference type="EMBL" id="JAPTSV010000007">
    <property type="protein sequence ID" value="KAJ1526371.1"/>
    <property type="molecule type" value="Genomic_DNA"/>
</dbReference>
<protein>
    <recommendedName>
        <fullName evidence="5">Insulin-like domain-containing protein</fullName>
    </recommendedName>
</protein>
<feature type="chain" id="PRO_5043574742" description="Insulin-like domain-containing protein" evidence="2">
    <location>
        <begin position="22"/>
        <end position="171"/>
    </location>
</feature>
<evidence type="ECO:0000256" key="1">
    <source>
        <dbReference type="SAM" id="MobiDB-lite"/>
    </source>
</evidence>
<dbReference type="AlphaFoldDB" id="A0AAV7XRN8"/>
<feature type="compositionally biased region" description="Basic and acidic residues" evidence="1">
    <location>
        <begin position="95"/>
        <end position="105"/>
    </location>
</feature>
<feature type="region of interest" description="Disordered" evidence="1">
    <location>
        <begin position="78"/>
        <end position="109"/>
    </location>
</feature>
<gene>
    <name evidence="3" type="ORF">ONE63_009517</name>
</gene>
<evidence type="ECO:0008006" key="5">
    <source>
        <dbReference type="Google" id="ProtNLM"/>
    </source>
</evidence>
<reference evidence="3" key="1">
    <citation type="submission" date="2022-12" db="EMBL/GenBank/DDBJ databases">
        <title>Chromosome-level genome assembly of the bean flower thrips Megalurothrips usitatus.</title>
        <authorList>
            <person name="Ma L."/>
            <person name="Liu Q."/>
            <person name="Li H."/>
            <person name="Cai W."/>
        </authorList>
    </citation>
    <scope>NUCLEOTIDE SEQUENCE</scope>
    <source>
        <strain evidence="3">Cailab_2022a</strain>
    </source>
</reference>
<keyword evidence="2" id="KW-0732">Signal</keyword>